<dbReference type="GO" id="GO:0015112">
    <property type="term" value="F:nitrate transmembrane transporter activity"/>
    <property type="evidence" value="ECO:0007669"/>
    <property type="project" value="InterPro"/>
</dbReference>
<sequence length="669" mass="73679">MLPFVEIDHVDQVFPLPGGGEYIALKNIDLTIRKGEFVSLLGHSGCGKSTLLNIIAGLAKPAAGGVILEGRQVTEPGPDRMVVFQNYSLLPWLTVRENIALAVNRVMATASKSEREAIVEQHIDLVNLRHAADKRPGQLSGGMKQRVAIARALSIRPKLLLLDEPFGALDALTRSSLQDQLMQIAEEHELTCIMVTHDVDEALLLSDRIVMLTNGPESYIGQIMDVPFERPRDRLEVVNHPSYYGMRSEIVYFLNQQKQAKKRKAALQVGAIARNGLEKVNLELGFVPLTDCAPLVVAKELGFFEKYGLEQVTLSREPSWKAIAEGITSGRLDAAQMIAGMPLALTLGMGGKAPVPVTTGLVLSRNGNAITLSKRFLHDGVRTVEDLKAAIARTPDKVPTLAVVHPASMHNLMTRHWLASGGIDPDRDVNIVTIPPPQMVAALKGGGIDGFCVGEPWNSRAIQEGLGYAIATDLDIWPGHLEKVLGVREDWANRYPQTHVALVTALLEACEYCDDRRNRESLAELLSRTEYVGASVEQLRPGLVDPYDRGTGDEPAQILRYNQFFVDRTNCPYRTEGLWIMTQLARWGITPFPRNWFDILDRTRRLDVFGAAARDLGLLDTEPNRSPIHFADGSIFDPDDPIGYLNSLAIKRDVQIEEVTVDQGLGVGV</sequence>
<keyword evidence="5" id="KW-0997">Cell inner membrane</keyword>
<dbReference type="Gene3D" id="3.40.190.10">
    <property type="entry name" value="Periplasmic binding protein-like II"/>
    <property type="match status" value="2"/>
</dbReference>
<dbReference type="PANTHER" id="PTHR42781:SF8">
    <property type="entry name" value="BICARBONATE TRANSPORT ATP-BINDING PROTEIN CMPC"/>
    <property type="match status" value="1"/>
</dbReference>
<proteinExistence type="inferred from homology"/>
<evidence type="ECO:0000256" key="2">
    <source>
        <dbReference type="ARBA" id="ARBA00009440"/>
    </source>
</evidence>
<reference evidence="12" key="1">
    <citation type="journal article" date="2006" name="Biochim. Biophys. Acta">
        <title>Purification and properties of NrtC and NrtD, the ATP-binding subunits of the ABC nitrate/nitrite transporter of Phormidium laminosum.</title>
        <authorList>
            <person name="Llarena M."/>
            <person name="Llama M.J."/>
            <person name="Serra J.L."/>
        </authorList>
    </citation>
    <scope>NUCLEOTIDE SEQUENCE</scope>
    <source>
        <strain evidence="12">OH-1-p Cl 1</strain>
    </source>
</reference>
<evidence type="ECO:0000256" key="4">
    <source>
        <dbReference type="ARBA" id="ARBA00022475"/>
    </source>
</evidence>
<keyword evidence="6" id="KW-0547">Nucleotide-binding</keyword>
<dbReference type="Gene3D" id="3.40.50.300">
    <property type="entry name" value="P-loop containing nucleotide triphosphate hydrolases"/>
    <property type="match status" value="1"/>
</dbReference>
<dbReference type="SUPFAM" id="SSF53850">
    <property type="entry name" value="Periplasmic binding protein-like II"/>
    <property type="match status" value="1"/>
</dbReference>
<evidence type="ECO:0000256" key="7">
    <source>
        <dbReference type="ARBA" id="ARBA00022840"/>
    </source>
</evidence>
<organism evidence="12">
    <name type="scientific">Thermoleptolyngbya oregonensis PCC 8501</name>
    <dbReference type="NCBI Taxonomy" id="561163"/>
    <lineage>
        <taxon>Bacteria</taxon>
        <taxon>Bacillati</taxon>
        <taxon>Cyanobacteriota</taxon>
        <taxon>Cyanophyceae</taxon>
        <taxon>Oculatellales</taxon>
        <taxon>Oculatellaceae</taxon>
        <taxon>Thermoleptolyngbya</taxon>
    </lineage>
</organism>
<dbReference type="SMART" id="SM00382">
    <property type="entry name" value="AAA"/>
    <property type="match status" value="1"/>
</dbReference>
<dbReference type="PROSITE" id="PS00211">
    <property type="entry name" value="ABC_TRANSPORTER_1"/>
    <property type="match status" value="1"/>
</dbReference>
<dbReference type="InterPro" id="IPR003439">
    <property type="entry name" value="ABC_transporter-like_ATP-bd"/>
</dbReference>
<dbReference type="InterPro" id="IPR044527">
    <property type="entry name" value="NrtA/CpmA_ABC-bd_dom"/>
</dbReference>
<evidence type="ECO:0000256" key="1">
    <source>
        <dbReference type="ARBA" id="ARBA00004417"/>
    </source>
</evidence>
<dbReference type="InterPro" id="IPR017871">
    <property type="entry name" value="ABC_transporter-like_CS"/>
</dbReference>
<evidence type="ECO:0000256" key="8">
    <source>
        <dbReference type="ARBA" id="ARBA00022967"/>
    </source>
</evidence>
<dbReference type="CDD" id="cd03293">
    <property type="entry name" value="ABC_NrtD_SsuB_transporters"/>
    <property type="match status" value="1"/>
</dbReference>
<evidence type="ECO:0000256" key="9">
    <source>
        <dbReference type="ARBA" id="ARBA00023065"/>
    </source>
</evidence>
<evidence type="ECO:0000313" key="12">
    <source>
        <dbReference type="EMBL" id="AAY28871.1"/>
    </source>
</evidence>
<evidence type="ECO:0000256" key="5">
    <source>
        <dbReference type="ARBA" id="ARBA00022519"/>
    </source>
</evidence>
<dbReference type="GO" id="GO:0005886">
    <property type="term" value="C:plasma membrane"/>
    <property type="evidence" value="ECO:0007669"/>
    <property type="project" value="UniProtKB-SubCell"/>
</dbReference>
<dbReference type="CDD" id="cd13553">
    <property type="entry name" value="PBP2_NrtA_CpmA_like"/>
    <property type="match status" value="1"/>
</dbReference>
<dbReference type="GO" id="GO:0005524">
    <property type="term" value="F:ATP binding"/>
    <property type="evidence" value="ECO:0007669"/>
    <property type="project" value="UniProtKB-KW"/>
</dbReference>
<dbReference type="NCBIfam" id="TIGR01184">
    <property type="entry name" value="ntrCD"/>
    <property type="match status" value="1"/>
</dbReference>
<dbReference type="InterPro" id="IPR003593">
    <property type="entry name" value="AAA+_ATPase"/>
</dbReference>
<evidence type="ECO:0000259" key="11">
    <source>
        <dbReference type="PROSITE" id="PS50893"/>
    </source>
</evidence>
<dbReference type="PROSITE" id="PS50893">
    <property type="entry name" value="ABC_TRANSPORTER_2"/>
    <property type="match status" value="1"/>
</dbReference>
<dbReference type="EMBL" id="DQ010540">
    <property type="protein sequence ID" value="AAY28871.1"/>
    <property type="molecule type" value="Genomic_DNA"/>
</dbReference>
<feature type="domain" description="ABC transporter" evidence="11">
    <location>
        <begin position="5"/>
        <end position="239"/>
    </location>
</feature>
<accession>Q4ZGZ8</accession>
<keyword evidence="8" id="KW-1278">Translocase</keyword>
<dbReference type="InterPro" id="IPR027417">
    <property type="entry name" value="P-loop_NTPase"/>
</dbReference>
<dbReference type="AlphaFoldDB" id="Q4ZGZ8"/>
<dbReference type="GO" id="GO:0016887">
    <property type="term" value="F:ATP hydrolysis activity"/>
    <property type="evidence" value="ECO:0007669"/>
    <property type="project" value="InterPro"/>
</dbReference>
<dbReference type="PANTHER" id="PTHR42781">
    <property type="entry name" value="SPERMIDINE/PUTRESCINE IMPORT ATP-BINDING PROTEIN POTA"/>
    <property type="match status" value="1"/>
</dbReference>
<name>Q4ZGZ8_9CYAN</name>
<gene>
    <name evidence="12" type="primary">nrtC</name>
</gene>
<evidence type="ECO:0000256" key="10">
    <source>
        <dbReference type="ARBA" id="ARBA00023136"/>
    </source>
</evidence>
<protein>
    <submittedName>
        <fullName evidence="12">NrtC</fullName>
    </submittedName>
</protein>
<keyword evidence="3" id="KW-0813">Transport</keyword>
<keyword evidence="9" id="KW-0406">Ion transport</keyword>
<keyword evidence="4" id="KW-1003">Cell membrane</keyword>
<keyword evidence="10" id="KW-0472">Membrane</keyword>
<dbReference type="InterPro" id="IPR050093">
    <property type="entry name" value="ABC_SmlMolc_Importer"/>
</dbReference>
<keyword evidence="7" id="KW-0067">ATP-binding</keyword>
<dbReference type="InterPro" id="IPR005890">
    <property type="entry name" value="NO3_transporter_ATP-bd-like"/>
</dbReference>
<dbReference type="GO" id="GO:0006811">
    <property type="term" value="P:monoatomic ion transport"/>
    <property type="evidence" value="ECO:0007669"/>
    <property type="project" value="UniProtKB-KW"/>
</dbReference>
<dbReference type="Pfam" id="PF13379">
    <property type="entry name" value="NMT1_2"/>
    <property type="match status" value="1"/>
</dbReference>
<dbReference type="SUPFAM" id="SSF52540">
    <property type="entry name" value="P-loop containing nucleoside triphosphate hydrolases"/>
    <property type="match status" value="1"/>
</dbReference>
<evidence type="ECO:0000256" key="3">
    <source>
        <dbReference type="ARBA" id="ARBA00022448"/>
    </source>
</evidence>
<dbReference type="Pfam" id="PF00005">
    <property type="entry name" value="ABC_tran"/>
    <property type="match status" value="1"/>
</dbReference>
<evidence type="ECO:0000256" key="6">
    <source>
        <dbReference type="ARBA" id="ARBA00022741"/>
    </source>
</evidence>
<comment type="similarity">
    <text evidence="2">Belongs to the ABC transporter superfamily. Nitrate/nitrite/cyanate uptake transporter (NitT) (TC 3.A.1.16) family.</text>
</comment>
<comment type="subcellular location">
    <subcellularLocation>
        <location evidence="1">Cell inner membrane</location>
        <topology evidence="1">Peripheral membrane protein</topology>
    </subcellularLocation>
</comment>